<accession>A0ABS4BVH3</accession>
<organism evidence="1 2">
    <name type="scientific">Mariniflexile gromovii</name>
    <dbReference type="NCBI Taxonomy" id="362523"/>
    <lineage>
        <taxon>Bacteria</taxon>
        <taxon>Pseudomonadati</taxon>
        <taxon>Bacteroidota</taxon>
        <taxon>Flavobacteriia</taxon>
        <taxon>Flavobacteriales</taxon>
        <taxon>Flavobacteriaceae</taxon>
        <taxon>Mariniflexile</taxon>
    </lineage>
</organism>
<evidence type="ECO:0008006" key="3">
    <source>
        <dbReference type="Google" id="ProtNLM"/>
    </source>
</evidence>
<gene>
    <name evidence="1" type="ORF">J8H85_12155</name>
</gene>
<reference evidence="1 2" key="1">
    <citation type="submission" date="2021-04" db="EMBL/GenBank/DDBJ databases">
        <title>Mariniflexile gromovii gen. nov., sp. nov., a gliding bacterium isolated from the sea urchin Strongylocentrotus intermedius.</title>
        <authorList>
            <person name="Ko S."/>
            <person name="Le V."/>
            <person name="Ahn C.-Y."/>
            <person name="Oh H.-M."/>
        </authorList>
    </citation>
    <scope>NUCLEOTIDE SEQUENCE [LARGE SCALE GENOMIC DNA]</scope>
    <source>
        <strain evidence="1 2">KCTC 12570</strain>
    </source>
</reference>
<protein>
    <recommendedName>
        <fullName evidence="3">Selenocysteine lyase/cysteine desulfurase</fullName>
    </recommendedName>
</protein>
<evidence type="ECO:0000313" key="1">
    <source>
        <dbReference type="EMBL" id="MBP0904584.1"/>
    </source>
</evidence>
<name>A0ABS4BVH3_9FLAO</name>
<proteinExistence type="predicted"/>
<dbReference type="RefSeq" id="WP_209655476.1">
    <property type="nucleotide sequence ID" value="NZ_JAGJCB010000011.1"/>
</dbReference>
<dbReference type="Proteomes" id="UP000670776">
    <property type="component" value="Unassembled WGS sequence"/>
</dbReference>
<keyword evidence="2" id="KW-1185">Reference proteome</keyword>
<comment type="caution">
    <text evidence="1">The sequence shown here is derived from an EMBL/GenBank/DDBJ whole genome shotgun (WGS) entry which is preliminary data.</text>
</comment>
<evidence type="ECO:0000313" key="2">
    <source>
        <dbReference type="Proteomes" id="UP000670776"/>
    </source>
</evidence>
<dbReference type="EMBL" id="JAGJCB010000011">
    <property type="protein sequence ID" value="MBP0904584.1"/>
    <property type="molecule type" value="Genomic_DNA"/>
</dbReference>
<sequence>MTNNILIEDQYRRSSLFEKENVNYLVRVLKRFNTVPKINNINIITSTSEPNVFKIVPNKSIIIGYSLLNQPVLALVYLRYGIEWQLWYKALCDEKQDTILCDIAALEVTKIFYKLLPHDDKEKLQPLSSYLIDLIKNDEGLNTESLSKYEALQDFHGLKSDKKVFKASWKPIIENLAKPTEYLLMDGGDLRLNIDEINLLNKYGCRPFPRPEAFTFSSSTATSVSNFAFDKTDKVRSILIRNSLKNGFENASIEFSELLKNNLKKIFKLNDECEIIFSPSGTDSSLQIAAITQITSNKDITHVLVASDETGSGVPAALKGCHFENTTALNHPVKKGDKIEGFRDVDLIKIPFKDEKGALKSASQLDAEVYNAVSKTNELGRHVVLHTMDQSKLGYQSPSEKLIKDLNALKNLSIQIIVDAAQLRLDPSDIQNYLNKGYIVSITGSKYFTGPPYSGALILPKSVNTSIHSAKNALPQGLTQYYNHSDWPTSWSCSNNLSDGYNYGSNMRWNAAIVEMDRYFKTPILYRNMGIEMFCNFIEDSIKEATFLEPIYSDEAKTNSYNSKEFGIRNIRTIFPFFIIKDHVALPVDKVKKLYTLLNSDLSDKFHDTSLEIIRLAAQKCHIGQAVNVKYGNDIESAILRISLGARVISESWVNRDISLYFRNIETQMNQITVIIKKIELILSNPELLDK</sequence>